<dbReference type="InterPro" id="IPR050838">
    <property type="entry name" value="Ketopantoate_reductase"/>
</dbReference>
<dbReference type="InterPro" id="IPR013328">
    <property type="entry name" value="6PGD_dom2"/>
</dbReference>
<dbReference type="Gene3D" id="3.40.50.720">
    <property type="entry name" value="NAD(P)-binding Rossmann-like Domain"/>
    <property type="match status" value="1"/>
</dbReference>
<feature type="domain" description="Ketopantoate reductase N-terminal" evidence="4">
    <location>
        <begin position="5"/>
        <end position="149"/>
    </location>
</feature>
<dbReference type="PANTHER" id="PTHR43765">
    <property type="entry name" value="2-DEHYDROPANTOATE 2-REDUCTASE-RELATED"/>
    <property type="match status" value="1"/>
</dbReference>
<evidence type="ECO:0000256" key="3">
    <source>
        <dbReference type="ARBA" id="ARBA00023002"/>
    </source>
</evidence>
<keyword evidence="3" id="KW-0560">Oxidoreductase</keyword>
<dbReference type="Proteomes" id="UP000198802">
    <property type="component" value="Unassembled WGS sequence"/>
</dbReference>
<proteinExistence type="inferred from homology"/>
<comment type="similarity">
    <text evidence="1">Belongs to the ketopantoate reductase family.</text>
</comment>
<dbReference type="GO" id="GO:0008677">
    <property type="term" value="F:2-dehydropantoate 2-reductase activity"/>
    <property type="evidence" value="ECO:0007669"/>
    <property type="project" value="TreeGrafter"/>
</dbReference>
<dbReference type="InterPro" id="IPR008927">
    <property type="entry name" value="6-PGluconate_DH-like_C_sf"/>
</dbReference>
<evidence type="ECO:0000256" key="1">
    <source>
        <dbReference type="ARBA" id="ARBA00007870"/>
    </source>
</evidence>
<dbReference type="InterPro" id="IPR013332">
    <property type="entry name" value="KPR_N"/>
</dbReference>
<evidence type="ECO:0000256" key="2">
    <source>
        <dbReference type="ARBA" id="ARBA00022857"/>
    </source>
</evidence>
<dbReference type="GO" id="GO:0005737">
    <property type="term" value="C:cytoplasm"/>
    <property type="evidence" value="ECO:0007669"/>
    <property type="project" value="TreeGrafter"/>
</dbReference>
<dbReference type="SUPFAM" id="SSF51905">
    <property type="entry name" value="FAD/NAD(P)-binding domain"/>
    <property type="match status" value="1"/>
</dbReference>
<protein>
    <submittedName>
        <fullName evidence="6">2-dehydropantoate 2-reductase</fullName>
    </submittedName>
</protein>
<dbReference type="Pfam" id="PF02558">
    <property type="entry name" value="ApbA"/>
    <property type="match status" value="1"/>
</dbReference>
<dbReference type="GO" id="GO:0050661">
    <property type="term" value="F:NADP binding"/>
    <property type="evidence" value="ECO:0007669"/>
    <property type="project" value="TreeGrafter"/>
</dbReference>
<keyword evidence="7" id="KW-1185">Reference proteome</keyword>
<dbReference type="AlphaFoldDB" id="A0A0S4QYJ5"/>
<organism evidence="6 7">
    <name type="scientific">Parafrankia irregularis</name>
    <dbReference type="NCBI Taxonomy" id="795642"/>
    <lineage>
        <taxon>Bacteria</taxon>
        <taxon>Bacillati</taxon>
        <taxon>Actinomycetota</taxon>
        <taxon>Actinomycetes</taxon>
        <taxon>Frankiales</taxon>
        <taxon>Frankiaceae</taxon>
        <taxon>Parafrankia</taxon>
    </lineage>
</organism>
<dbReference type="InterPro" id="IPR036188">
    <property type="entry name" value="FAD/NAD-bd_sf"/>
</dbReference>
<dbReference type="EMBL" id="FAOZ01000045">
    <property type="protein sequence ID" value="CUU60704.1"/>
    <property type="molecule type" value="Genomic_DNA"/>
</dbReference>
<reference evidence="7" key="1">
    <citation type="submission" date="2015-11" db="EMBL/GenBank/DDBJ databases">
        <authorList>
            <person name="Varghese N."/>
        </authorList>
    </citation>
    <scope>NUCLEOTIDE SEQUENCE [LARGE SCALE GENOMIC DNA]</scope>
    <source>
        <strain evidence="7">DSM 45899</strain>
    </source>
</reference>
<evidence type="ECO:0000259" key="5">
    <source>
        <dbReference type="Pfam" id="PF08546"/>
    </source>
</evidence>
<dbReference type="RefSeq" id="WP_091286003.1">
    <property type="nucleotide sequence ID" value="NZ_FAOZ01000045.1"/>
</dbReference>
<feature type="domain" description="Ketopantoate reductase C-terminal" evidence="5">
    <location>
        <begin position="213"/>
        <end position="309"/>
    </location>
</feature>
<gene>
    <name evidence="6" type="ORF">Ga0074812_14525</name>
</gene>
<dbReference type="SUPFAM" id="SSF48179">
    <property type="entry name" value="6-phosphogluconate dehydrogenase C-terminal domain-like"/>
    <property type="match status" value="1"/>
</dbReference>
<evidence type="ECO:0000259" key="4">
    <source>
        <dbReference type="Pfam" id="PF02558"/>
    </source>
</evidence>
<evidence type="ECO:0000313" key="6">
    <source>
        <dbReference type="EMBL" id="CUU60704.1"/>
    </source>
</evidence>
<sequence length="336" mass="35699">MTRYIIIGAGAVGAMLAAQLTEAGIDHVLVGRGEHIRRIREDGLRYVQHGEPRTVRVSTASDPDEVDLRGGDLLVLATKVQDAEAAVRTWAWRPVDLDGGPGVAAELPLLTLQNGLDADRIALRRFARVLGGTILTSAHYHNVGEVRSGARDAIGVLTVGGAPRGTDPALEGVAADLRRAGYIVQLTDDVTRWKAAKLLHSVRNGLEVLAGDDDEERSALGQRLVAEARAVFEAAGLSVADTAAERTEDLSTFGIDPNSGVVSGRQSTWQSFARGVPSEADFLNGEIVLLGRLHGVPTPVNAALQRVLGEADARRLSPGTRTLREVTELAAFPART</sequence>
<dbReference type="Pfam" id="PF08546">
    <property type="entry name" value="ApbA_C"/>
    <property type="match status" value="1"/>
</dbReference>
<dbReference type="Gene3D" id="1.10.1040.10">
    <property type="entry name" value="N-(1-d-carboxylethyl)-l-norvaline Dehydrogenase, domain 2"/>
    <property type="match status" value="1"/>
</dbReference>
<keyword evidence="2" id="KW-0521">NADP</keyword>
<name>A0A0S4QYJ5_9ACTN</name>
<dbReference type="InterPro" id="IPR013752">
    <property type="entry name" value="KPA_reductase"/>
</dbReference>
<evidence type="ECO:0000313" key="7">
    <source>
        <dbReference type="Proteomes" id="UP000198802"/>
    </source>
</evidence>
<accession>A0A0S4QYJ5</accession>
<dbReference type="PANTHER" id="PTHR43765:SF2">
    <property type="entry name" value="2-DEHYDROPANTOATE 2-REDUCTASE"/>
    <property type="match status" value="1"/>
</dbReference>